<feature type="chain" id="PRO_5046742207" evidence="1">
    <location>
        <begin position="28"/>
        <end position="246"/>
    </location>
</feature>
<reference evidence="2 3" key="1">
    <citation type="submission" date="2020-08" db="EMBL/GenBank/DDBJ databases">
        <title>Novel species isolated from subtropical streams in China.</title>
        <authorList>
            <person name="Lu H."/>
        </authorList>
    </citation>
    <scope>NUCLEOTIDE SEQUENCE [LARGE SCALE GENOMIC DNA]</scope>
    <source>
        <strain evidence="2 3">CY18W</strain>
    </source>
</reference>
<dbReference type="InterPro" id="IPR019613">
    <property type="entry name" value="DUF4198"/>
</dbReference>
<evidence type="ECO:0000313" key="3">
    <source>
        <dbReference type="Proteomes" id="UP000650424"/>
    </source>
</evidence>
<feature type="signal peptide" evidence="1">
    <location>
        <begin position="1"/>
        <end position="27"/>
    </location>
</feature>
<dbReference type="Pfam" id="PF10670">
    <property type="entry name" value="DUF4198"/>
    <property type="match status" value="1"/>
</dbReference>
<accession>A0ABR6ZSG4</accession>
<dbReference type="Proteomes" id="UP000650424">
    <property type="component" value="Unassembled WGS sequence"/>
</dbReference>
<proteinExistence type="predicted"/>
<keyword evidence="3" id="KW-1185">Reference proteome</keyword>
<comment type="caution">
    <text evidence="2">The sequence shown here is derived from an EMBL/GenBank/DDBJ whole genome shotgun (WGS) entry which is preliminary data.</text>
</comment>
<protein>
    <submittedName>
        <fullName evidence="2">DUF4198 domain-containing protein</fullName>
    </submittedName>
</protein>
<keyword evidence="1" id="KW-0732">Signal</keyword>
<evidence type="ECO:0000256" key="1">
    <source>
        <dbReference type="SAM" id="SignalP"/>
    </source>
</evidence>
<organism evidence="2 3">
    <name type="scientific">Undibacterium hunanense</name>
    <dbReference type="NCBI Taxonomy" id="2762292"/>
    <lineage>
        <taxon>Bacteria</taxon>
        <taxon>Pseudomonadati</taxon>
        <taxon>Pseudomonadota</taxon>
        <taxon>Betaproteobacteria</taxon>
        <taxon>Burkholderiales</taxon>
        <taxon>Oxalobacteraceae</taxon>
        <taxon>Undibacterium</taxon>
    </lineage>
</organism>
<sequence>MTSIAFMRSTALALLTGTLLSLGNAQAHGIWIAQRTGEWAVVLGEGALDDAYPPQNIKQVLGQTRKGTALPVSVRAQAHNVVFDAPSELASVAVSFEDGYWSQGIDGKWVAGSRSQVPAAKKVGYYQMFTRTVLASGSSVVKAFGLPLEILPLADPMQLKKGSKLRVQVLFEGKPLASTTIASDYLNAGEDHSIRTDAQGYAVVTIRSSGLNVIKVAHSVRRTDTSEADEDGYAATLAFALPSTGD</sequence>
<evidence type="ECO:0000313" key="2">
    <source>
        <dbReference type="EMBL" id="MBC3918473.1"/>
    </source>
</evidence>
<gene>
    <name evidence="2" type="ORF">H8L32_13355</name>
</gene>
<dbReference type="RefSeq" id="WP_186947736.1">
    <property type="nucleotide sequence ID" value="NZ_JACOGF010000006.1"/>
</dbReference>
<dbReference type="EMBL" id="JACOGF010000006">
    <property type="protein sequence ID" value="MBC3918473.1"/>
    <property type="molecule type" value="Genomic_DNA"/>
</dbReference>
<name>A0ABR6ZSG4_9BURK</name>